<proteinExistence type="predicted"/>
<organism evidence="2 3">
    <name type="scientific">Calocera viscosa (strain TUFC12733)</name>
    <dbReference type="NCBI Taxonomy" id="1330018"/>
    <lineage>
        <taxon>Eukaryota</taxon>
        <taxon>Fungi</taxon>
        <taxon>Dikarya</taxon>
        <taxon>Basidiomycota</taxon>
        <taxon>Agaricomycotina</taxon>
        <taxon>Dacrymycetes</taxon>
        <taxon>Dacrymycetales</taxon>
        <taxon>Dacrymycetaceae</taxon>
        <taxon>Calocera</taxon>
    </lineage>
</organism>
<dbReference type="Proteomes" id="UP000076738">
    <property type="component" value="Unassembled WGS sequence"/>
</dbReference>
<feature type="compositionally biased region" description="Basic and acidic residues" evidence="1">
    <location>
        <begin position="205"/>
        <end position="224"/>
    </location>
</feature>
<dbReference type="EMBL" id="KV417282">
    <property type="protein sequence ID" value="KZO96929.1"/>
    <property type="molecule type" value="Genomic_DNA"/>
</dbReference>
<dbReference type="InterPro" id="IPR025444">
    <property type="entry name" value="Monooxy_af470"/>
</dbReference>
<dbReference type="OrthoDB" id="3355622at2759"/>
<gene>
    <name evidence="2" type="ORF">CALVIDRAFT_104727</name>
</gene>
<feature type="region of interest" description="Disordered" evidence="1">
    <location>
        <begin position="174"/>
        <end position="224"/>
    </location>
</feature>
<evidence type="ECO:0000313" key="2">
    <source>
        <dbReference type="EMBL" id="KZO96929.1"/>
    </source>
</evidence>
<evidence type="ECO:0000313" key="3">
    <source>
        <dbReference type="Proteomes" id="UP000076738"/>
    </source>
</evidence>
<dbReference type="STRING" id="1330018.A0A167MPD6"/>
<reference evidence="2 3" key="1">
    <citation type="journal article" date="2016" name="Mol. Biol. Evol.">
        <title>Comparative Genomics of Early-Diverging Mushroom-Forming Fungi Provides Insights into the Origins of Lignocellulose Decay Capabilities.</title>
        <authorList>
            <person name="Nagy L.G."/>
            <person name="Riley R."/>
            <person name="Tritt A."/>
            <person name="Adam C."/>
            <person name="Daum C."/>
            <person name="Floudas D."/>
            <person name="Sun H."/>
            <person name="Yadav J.S."/>
            <person name="Pangilinan J."/>
            <person name="Larsson K.H."/>
            <person name="Matsuura K."/>
            <person name="Barry K."/>
            <person name="Labutti K."/>
            <person name="Kuo R."/>
            <person name="Ohm R.A."/>
            <person name="Bhattacharya S.S."/>
            <person name="Shirouzu T."/>
            <person name="Yoshinaga Y."/>
            <person name="Martin F.M."/>
            <person name="Grigoriev I.V."/>
            <person name="Hibbett D.S."/>
        </authorList>
    </citation>
    <scope>NUCLEOTIDE SEQUENCE [LARGE SCALE GENOMIC DNA]</scope>
    <source>
        <strain evidence="2 3">TUFC12733</strain>
    </source>
</reference>
<accession>A0A167MPD6</accession>
<evidence type="ECO:0000256" key="1">
    <source>
        <dbReference type="SAM" id="MobiDB-lite"/>
    </source>
</evidence>
<keyword evidence="3" id="KW-1185">Reference proteome</keyword>
<dbReference type="AlphaFoldDB" id="A0A167MPD6"/>
<dbReference type="Pfam" id="PF13826">
    <property type="entry name" value="Monooxy_af470-like"/>
    <property type="match status" value="1"/>
</dbReference>
<name>A0A167MPD6_CALVF</name>
<sequence>MVYGFRPNVWSKDVIPKKFSAQLPPQEGEEDVPASQGVVVFMLGARINHPLGFLAPGAKEIGDWADACYKEVQSKYDEYGCLGLSNFLGTERAAGNEILTLMYFKNTAGLHKFALSQTHRDTWNWWLAIQKKYPHLAIMHETYDVPARSWEAIYLQMHRTGLGAASVKMTPEERETAGVKDDQGEEVWWSTPVDATRGKMRSSKGRMDRSDGGENAKEGFGESY</sequence>
<protein>
    <submittedName>
        <fullName evidence="2">Uncharacterized protein</fullName>
    </submittedName>
</protein>